<evidence type="ECO:0000256" key="1">
    <source>
        <dbReference type="SAM" id="MobiDB-lite"/>
    </source>
</evidence>
<comment type="caution">
    <text evidence="3">The sequence shown here is derived from an EMBL/GenBank/DDBJ whole genome shotgun (WGS) entry which is preliminary data.</text>
</comment>
<evidence type="ECO:0000313" key="4">
    <source>
        <dbReference type="Proteomes" id="UP000276232"/>
    </source>
</evidence>
<feature type="domain" description="DUF6194" evidence="2">
    <location>
        <begin position="36"/>
        <end position="187"/>
    </location>
</feature>
<dbReference type="InParanoid" id="A0A3N1GAC6"/>
<dbReference type="Proteomes" id="UP000276232">
    <property type="component" value="Unassembled WGS sequence"/>
</dbReference>
<dbReference type="Pfam" id="PF19694">
    <property type="entry name" value="DUF6194"/>
    <property type="match status" value="1"/>
</dbReference>
<dbReference type="RefSeq" id="WP_199720245.1">
    <property type="nucleotide sequence ID" value="NZ_RJKN01000007.1"/>
</dbReference>
<feature type="compositionally biased region" description="Acidic residues" evidence="1">
    <location>
        <begin position="16"/>
        <end position="25"/>
    </location>
</feature>
<reference evidence="3 4" key="1">
    <citation type="journal article" date="2015" name="Stand. Genomic Sci.">
        <title>Genomic Encyclopedia of Bacterial and Archaeal Type Strains, Phase III: the genomes of soil and plant-associated and newly described type strains.</title>
        <authorList>
            <person name="Whitman W.B."/>
            <person name="Woyke T."/>
            <person name="Klenk H.P."/>
            <person name="Zhou Y."/>
            <person name="Lilburn T.G."/>
            <person name="Beck B.J."/>
            <person name="De Vos P."/>
            <person name="Vandamme P."/>
            <person name="Eisen J.A."/>
            <person name="Garrity G."/>
            <person name="Hugenholtz P."/>
            <person name="Kyrpides N.C."/>
        </authorList>
    </citation>
    <scope>NUCLEOTIDE SEQUENCE [LARGE SCALE GENOMIC DNA]</scope>
    <source>
        <strain evidence="3 4">CECT 7306</strain>
    </source>
</reference>
<dbReference type="AlphaFoldDB" id="A0A3N1GAC6"/>
<evidence type="ECO:0000259" key="2">
    <source>
        <dbReference type="Pfam" id="PF19694"/>
    </source>
</evidence>
<organism evidence="3 4">
    <name type="scientific">Pseudokineococcus lusitanus</name>
    <dbReference type="NCBI Taxonomy" id="763993"/>
    <lineage>
        <taxon>Bacteria</taxon>
        <taxon>Bacillati</taxon>
        <taxon>Actinomycetota</taxon>
        <taxon>Actinomycetes</taxon>
        <taxon>Kineosporiales</taxon>
        <taxon>Kineosporiaceae</taxon>
        <taxon>Pseudokineococcus</taxon>
    </lineage>
</organism>
<dbReference type="InterPro" id="IPR045676">
    <property type="entry name" value="DUF6194"/>
</dbReference>
<dbReference type="EMBL" id="RJKN01000007">
    <property type="protein sequence ID" value="ROP27128.1"/>
    <property type="molecule type" value="Genomic_DNA"/>
</dbReference>
<name>A0A3N1GAC6_9ACTN</name>
<proteinExistence type="predicted"/>
<evidence type="ECO:0000313" key="3">
    <source>
        <dbReference type="EMBL" id="ROP27128.1"/>
    </source>
</evidence>
<sequence length="188" mass="19841">MPDDDPQPPADAPAEAPDDAPDDAPDNAPGGALGVDDVLHHASLLPGVVVETAAEGSDAPAAAWGDSFVTYDPDGTADRSRWQPFATVVTSDYPGFDESSRLDRPGVFRVNLGVGRELFAELLGYPPAAAAEHAGEVDPATSDVWLPHPAYAAQGWVAVVRPGARTGERLRRLLEQTHARAAARYRRG</sequence>
<protein>
    <recommendedName>
        <fullName evidence="2">DUF6194 domain-containing protein</fullName>
    </recommendedName>
</protein>
<gene>
    <name evidence="3" type="ORF">EDC03_2651</name>
</gene>
<keyword evidence="4" id="KW-1185">Reference proteome</keyword>
<accession>A0A3N1GAC6</accession>
<feature type="region of interest" description="Disordered" evidence="1">
    <location>
        <begin position="1"/>
        <end position="35"/>
    </location>
</feature>